<keyword evidence="1" id="KW-0808">Transferase</keyword>
<gene>
    <name evidence="3" type="ORF">H8R94_08775</name>
</gene>
<organism evidence="3 4">
    <name type="scientific">Roseburia lenta</name>
    <dbReference type="NCBI Taxonomy" id="2763061"/>
    <lineage>
        <taxon>Bacteria</taxon>
        <taxon>Bacillati</taxon>
        <taxon>Bacillota</taxon>
        <taxon>Clostridia</taxon>
        <taxon>Lachnospirales</taxon>
        <taxon>Lachnospiraceae</taxon>
        <taxon>Roseburia</taxon>
    </lineage>
</organism>
<dbReference type="InterPro" id="IPR001451">
    <property type="entry name" value="Hexapep"/>
</dbReference>
<keyword evidence="4" id="KW-1185">Reference proteome</keyword>
<dbReference type="CDD" id="cd04647">
    <property type="entry name" value="LbH_MAT_like"/>
    <property type="match status" value="1"/>
</dbReference>
<dbReference type="InterPro" id="IPR018357">
    <property type="entry name" value="Hexapep_transf_CS"/>
</dbReference>
<keyword evidence="2" id="KW-0677">Repeat</keyword>
<dbReference type="Proteomes" id="UP000643810">
    <property type="component" value="Unassembled WGS sequence"/>
</dbReference>
<sequence>MSLLSSVRNALYSAIQAKKIGQLHGRFWTNGRVSIIGGRHITAYGNFFVGDGFRIEAVEQHLGHHYEPQIIIGKNFSAGNYVHIGAMNRVEIGDDVLLGSKIYITDHQHGSTSYEDMSLAPEARELSSKGPVIIGDKVWIGDNAVIMDGVTIGHNALVAAGAIVTKDVPAYAIVGGVPARVLKQVGKDGED</sequence>
<dbReference type="InterPro" id="IPR011004">
    <property type="entry name" value="Trimer_LpxA-like_sf"/>
</dbReference>
<name>A0ABR7GGV9_9FIRM</name>
<dbReference type="PROSITE" id="PS00101">
    <property type="entry name" value="HEXAPEP_TRANSFERASES"/>
    <property type="match status" value="1"/>
</dbReference>
<evidence type="ECO:0000256" key="2">
    <source>
        <dbReference type="ARBA" id="ARBA00022737"/>
    </source>
</evidence>
<protein>
    <submittedName>
        <fullName evidence="3">Acyltransferase</fullName>
    </submittedName>
</protein>
<dbReference type="RefSeq" id="WP_147403375.1">
    <property type="nucleotide sequence ID" value="NZ_JACOPG010000003.1"/>
</dbReference>
<proteinExistence type="predicted"/>
<dbReference type="Pfam" id="PF00132">
    <property type="entry name" value="Hexapep"/>
    <property type="match status" value="1"/>
</dbReference>
<keyword evidence="3" id="KW-0012">Acyltransferase</keyword>
<dbReference type="PANTHER" id="PTHR23416:SF78">
    <property type="entry name" value="LIPOPOLYSACCHARIDE BIOSYNTHESIS O-ACETYL TRANSFERASE WBBJ-RELATED"/>
    <property type="match status" value="1"/>
</dbReference>
<dbReference type="Gene3D" id="2.160.10.10">
    <property type="entry name" value="Hexapeptide repeat proteins"/>
    <property type="match status" value="1"/>
</dbReference>
<evidence type="ECO:0000256" key="1">
    <source>
        <dbReference type="ARBA" id="ARBA00022679"/>
    </source>
</evidence>
<evidence type="ECO:0000313" key="3">
    <source>
        <dbReference type="EMBL" id="MBC5686689.1"/>
    </source>
</evidence>
<dbReference type="InterPro" id="IPR051159">
    <property type="entry name" value="Hexapeptide_acetyltransf"/>
</dbReference>
<reference evidence="3 4" key="1">
    <citation type="submission" date="2020-08" db="EMBL/GenBank/DDBJ databases">
        <title>Genome public.</title>
        <authorList>
            <person name="Liu C."/>
            <person name="Sun Q."/>
        </authorList>
    </citation>
    <scope>NUCLEOTIDE SEQUENCE [LARGE SCALE GENOMIC DNA]</scope>
    <source>
        <strain evidence="3 4">NSJ-9</strain>
    </source>
</reference>
<dbReference type="GO" id="GO:0016746">
    <property type="term" value="F:acyltransferase activity"/>
    <property type="evidence" value="ECO:0007669"/>
    <property type="project" value="UniProtKB-KW"/>
</dbReference>
<evidence type="ECO:0000313" key="4">
    <source>
        <dbReference type="Proteomes" id="UP000643810"/>
    </source>
</evidence>
<dbReference type="EMBL" id="JACOPG010000003">
    <property type="protein sequence ID" value="MBC5686689.1"/>
    <property type="molecule type" value="Genomic_DNA"/>
</dbReference>
<dbReference type="SUPFAM" id="SSF51161">
    <property type="entry name" value="Trimeric LpxA-like enzymes"/>
    <property type="match status" value="1"/>
</dbReference>
<dbReference type="PANTHER" id="PTHR23416">
    <property type="entry name" value="SIALIC ACID SYNTHASE-RELATED"/>
    <property type="match status" value="1"/>
</dbReference>
<accession>A0ABR7GGV9</accession>
<comment type="caution">
    <text evidence="3">The sequence shown here is derived from an EMBL/GenBank/DDBJ whole genome shotgun (WGS) entry which is preliminary data.</text>
</comment>